<organism evidence="1 2">
    <name type="scientific">Apatococcus fuscideae</name>
    <dbReference type="NCBI Taxonomy" id="2026836"/>
    <lineage>
        <taxon>Eukaryota</taxon>
        <taxon>Viridiplantae</taxon>
        <taxon>Chlorophyta</taxon>
        <taxon>core chlorophytes</taxon>
        <taxon>Trebouxiophyceae</taxon>
        <taxon>Chlorellales</taxon>
        <taxon>Chlorellaceae</taxon>
        <taxon>Apatococcus</taxon>
    </lineage>
</organism>
<dbReference type="EMBL" id="JALJOV010000009">
    <property type="protein sequence ID" value="KAK9868883.1"/>
    <property type="molecule type" value="Genomic_DNA"/>
</dbReference>
<name>A0AAW1THP6_9CHLO</name>
<keyword evidence="2" id="KW-1185">Reference proteome</keyword>
<evidence type="ECO:0000313" key="1">
    <source>
        <dbReference type="EMBL" id="KAK9868883.1"/>
    </source>
</evidence>
<accession>A0AAW1THP6</accession>
<comment type="caution">
    <text evidence="1">The sequence shown here is derived from an EMBL/GenBank/DDBJ whole genome shotgun (WGS) entry which is preliminary data.</text>
</comment>
<reference evidence="1 2" key="1">
    <citation type="journal article" date="2024" name="Nat. Commun.">
        <title>Phylogenomics reveals the evolutionary origins of lichenization in chlorophyte algae.</title>
        <authorList>
            <person name="Puginier C."/>
            <person name="Libourel C."/>
            <person name="Otte J."/>
            <person name="Skaloud P."/>
            <person name="Haon M."/>
            <person name="Grisel S."/>
            <person name="Petersen M."/>
            <person name="Berrin J.G."/>
            <person name="Delaux P.M."/>
            <person name="Dal Grande F."/>
            <person name="Keller J."/>
        </authorList>
    </citation>
    <scope>NUCLEOTIDE SEQUENCE [LARGE SCALE GENOMIC DNA]</scope>
    <source>
        <strain evidence="1 2">SAG 2523</strain>
    </source>
</reference>
<evidence type="ECO:0008006" key="3">
    <source>
        <dbReference type="Google" id="ProtNLM"/>
    </source>
</evidence>
<evidence type="ECO:0000313" key="2">
    <source>
        <dbReference type="Proteomes" id="UP001485043"/>
    </source>
</evidence>
<gene>
    <name evidence="1" type="ORF">WJX84_011281</name>
</gene>
<dbReference type="AlphaFoldDB" id="A0AAW1THP6"/>
<sequence length="70" mass="7574">MLLSMLATIASSLQVRSPCLVASASEVVADGQAQFGAGWAKSLGGHTLLQPRRVCLVRCCSLEDWRRRQS</sequence>
<dbReference type="Proteomes" id="UP001485043">
    <property type="component" value="Unassembled WGS sequence"/>
</dbReference>
<proteinExistence type="predicted"/>
<protein>
    <recommendedName>
        <fullName evidence="3">Secreted protein</fullName>
    </recommendedName>
</protein>